<keyword evidence="7" id="KW-1133">Transmembrane helix</keyword>
<dbReference type="AlphaFoldDB" id="A0AA38UDX7"/>
<evidence type="ECO:0000313" key="9">
    <source>
        <dbReference type="Proteomes" id="UP001172457"/>
    </source>
</evidence>
<keyword evidence="4" id="KW-0735">Signal-anchor</keyword>
<dbReference type="GO" id="GO:0005829">
    <property type="term" value="C:cytosol"/>
    <property type="evidence" value="ECO:0007669"/>
    <property type="project" value="TreeGrafter"/>
</dbReference>
<evidence type="ECO:0000256" key="5">
    <source>
        <dbReference type="ARBA" id="ARBA00023002"/>
    </source>
</evidence>
<proteinExistence type="inferred from homology"/>
<dbReference type="PROSITE" id="PS00061">
    <property type="entry name" value="ADH_SHORT"/>
    <property type="match status" value="1"/>
</dbReference>
<dbReference type="EMBL" id="JARYMX010000001">
    <property type="protein sequence ID" value="KAJ9568538.1"/>
    <property type="molecule type" value="Genomic_DNA"/>
</dbReference>
<gene>
    <name evidence="8" type="ORF">OSB04_004504</name>
</gene>
<reference evidence="8" key="1">
    <citation type="submission" date="2023-03" db="EMBL/GenBank/DDBJ databases">
        <title>Chromosome-scale reference genome and RAD-based genetic map of yellow starthistle (Centaurea solstitialis) reveal putative structural variation and QTLs associated with invader traits.</title>
        <authorList>
            <person name="Reatini B."/>
            <person name="Cang F.A."/>
            <person name="Jiang Q."/>
            <person name="Mckibben M.T.W."/>
            <person name="Barker M.S."/>
            <person name="Rieseberg L.H."/>
            <person name="Dlugosch K.M."/>
        </authorList>
    </citation>
    <scope>NUCLEOTIDE SEQUENCE</scope>
    <source>
        <strain evidence="8">CAN-66</strain>
        <tissue evidence="8">Leaf</tissue>
    </source>
</reference>
<dbReference type="Proteomes" id="UP001172457">
    <property type="component" value="Chromosome 1"/>
</dbReference>
<dbReference type="Pfam" id="PF00106">
    <property type="entry name" value="adh_short"/>
    <property type="match status" value="1"/>
</dbReference>
<keyword evidence="5" id="KW-0560">Oxidoreductase</keyword>
<evidence type="ECO:0000256" key="6">
    <source>
        <dbReference type="RuleBase" id="RU000363"/>
    </source>
</evidence>
<dbReference type="InterPro" id="IPR002347">
    <property type="entry name" value="SDR_fam"/>
</dbReference>
<evidence type="ECO:0000256" key="2">
    <source>
        <dbReference type="ARBA" id="ARBA00006484"/>
    </source>
</evidence>
<dbReference type="GO" id="GO:0016020">
    <property type="term" value="C:membrane"/>
    <property type="evidence" value="ECO:0007669"/>
    <property type="project" value="UniProtKB-SubCell"/>
</dbReference>
<comment type="similarity">
    <text evidence="2 6">Belongs to the short-chain dehydrogenases/reductases (SDR) family.</text>
</comment>
<keyword evidence="7" id="KW-0812">Transmembrane</keyword>
<comment type="subcellular location">
    <subcellularLocation>
        <location evidence="1">Membrane</location>
        <topology evidence="1">Single-pass type II membrane protein</topology>
    </subcellularLocation>
</comment>
<keyword evidence="7" id="KW-0472">Membrane</keyword>
<keyword evidence="9" id="KW-1185">Reference proteome</keyword>
<dbReference type="GO" id="GO:0008202">
    <property type="term" value="P:steroid metabolic process"/>
    <property type="evidence" value="ECO:0007669"/>
    <property type="project" value="TreeGrafter"/>
</dbReference>
<dbReference type="PANTHER" id="PTHR43391">
    <property type="entry name" value="RETINOL DEHYDROGENASE-RELATED"/>
    <property type="match status" value="1"/>
</dbReference>
<dbReference type="InterPro" id="IPR036291">
    <property type="entry name" value="NAD(P)-bd_dom_sf"/>
</dbReference>
<dbReference type="Gene3D" id="3.40.50.720">
    <property type="entry name" value="NAD(P)-binding Rossmann-like Domain"/>
    <property type="match status" value="1"/>
</dbReference>
<evidence type="ECO:0000256" key="1">
    <source>
        <dbReference type="ARBA" id="ARBA00004606"/>
    </source>
</evidence>
<dbReference type="PANTHER" id="PTHR43391:SF89">
    <property type="entry name" value="11-BETA-HYDROXYSTEROID DEHYDROGENASE 1A-RELATED"/>
    <property type="match status" value="1"/>
</dbReference>
<name>A0AA38UDX7_9ASTR</name>
<dbReference type="PRINTS" id="PR00081">
    <property type="entry name" value="GDHRDH"/>
</dbReference>
<dbReference type="SUPFAM" id="SSF51735">
    <property type="entry name" value="NAD(P)-binding Rossmann-fold domains"/>
    <property type="match status" value="1"/>
</dbReference>
<feature type="transmembrane region" description="Helical" evidence="7">
    <location>
        <begin position="6"/>
        <end position="30"/>
    </location>
</feature>
<keyword evidence="3" id="KW-0521">NADP</keyword>
<evidence type="ECO:0000256" key="3">
    <source>
        <dbReference type="ARBA" id="ARBA00022857"/>
    </source>
</evidence>
<dbReference type="PRINTS" id="PR00080">
    <property type="entry name" value="SDRFAMILY"/>
</dbReference>
<evidence type="ECO:0000313" key="8">
    <source>
        <dbReference type="EMBL" id="KAJ9568538.1"/>
    </source>
</evidence>
<protein>
    <submittedName>
        <fullName evidence="8">Uncharacterized protein</fullName>
    </submittedName>
</protein>
<comment type="caution">
    <text evidence="8">The sequence shown here is derived from an EMBL/GenBank/DDBJ whole genome shotgun (WGS) entry which is preliminary data.</text>
</comment>
<dbReference type="GO" id="GO:0072582">
    <property type="term" value="F:17-beta-hydroxysteroid dehydrogenase (NADP+) activity"/>
    <property type="evidence" value="ECO:0007669"/>
    <property type="project" value="TreeGrafter"/>
</dbReference>
<accession>A0AA38UDX7</accession>
<sequence>MDLVNGFLNLVAPPFTFFTLLFFLPPWIFFKFSLSVLRSIFFTENISGKVVLITGASSGIGEHLAYEYASRGACLALSARRESRLREVANRCREIGSPDVIVVGSDVSKASDCKRLVDQTLDHFHRLDHLVNNAGIAQVCMLEDEDEITNLRPVMDTNFWGSVYMTKFAAPHLKNSKGRIIVLSSSASWIPMPRMSIYNASKAALAQFYETLRVEFGSDIGITIVTPGFIESELTQGKFLSHEGKMIVDYDARDVQVNLTPVGRVTGSARAIVRRAMRGDRYITEPKWMRMTYVWKVLWPEVVEWTYRLMCMTKVGGESRHDTLGKKILDITGAQNVLYPENIQSSEMKSD</sequence>
<organism evidence="8 9">
    <name type="scientific">Centaurea solstitialis</name>
    <name type="common">yellow star-thistle</name>
    <dbReference type="NCBI Taxonomy" id="347529"/>
    <lineage>
        <taxon>Eukaryota</taxon>
        <taxon>Viridiplantae</taxon>
        <taxon>Streptophyta</taxon>
        <taxon>Embryophyta</taxon>
        <taxon>Tracheophyta</taxon>
        <taxon>Spermatophyta</taxon>
        <taxon>Magnoliopsida</taxon>
        <taxon>eudicotyledons</taxon>
        <taxon>Gunneridae</taxon>
        <taxon>Pentapetalae</taxon>
        <taxon>asterids</taxon>
        <taxon>campanulids</taxon>
        <taxon>Asterales</taxon>
        <taxon>Asteraceae</taxon>
        <taxon>Carduoideae</taxon>
        <taxon>Cardueae</taxon>
        <taxon>Centaureinae</taxon>
        <taxon>Centaurea</taxon>
    </lineage>
</organism>
<evidence type="ECO:0000256" key="4">
    <source>
        <dbReference type="ARBA" id="ARBA00022968"/>
    </source>
</evidence>
<evidence type="ECO:0000256" key="7">
    <source>
        <dbReference type="SAM" id="Phobius"/>
    </source>
</evidence>
<dbReference type="InterPro" id="IPR020904">
    <property type="entry name" value="Sc_DH/Rdtase_CS"/>
</dbReference>